<dbReference type="PROSITE" id="PS51792">
    <property type="entry name" value="YIPPEE"/>
    <property type="match status" value="1"/>
</dbReference>
<dbReference type="AlphaFoldDB" id="A0A2G2VFZ8"/>
<sequence length="140" mass="15685">MICRFNVELLDRENNLRQVNGNTVADVHCGRCGRLLGLKLIVVPHPFQNISEGRFLMKLCKLVYWNDDPMLFLKVDDPQDGDIDIDQLLKELYGGANVEQVPNEKDGRSTEQVPNEQVADKHDGGANIDQVPKEQDGGAN</sequence>
<feature type="region of interest" description="Disordered" evidence="1">
    <location>
        <begin position="96"/>
        <end position="140"/>
    </location>
</feature>
<evidence type="ECO:0000259" key="2">
    <source>
        <dbReference type="PROSITE" id="PS51792"/>
    </source>
</evidence>
<dbReference type="InterPro" id="IPR034751">
    <property type="entry name" value="Yippee"/>
</dbReference>
<evidence type="ECO:0000313" key="4">
    <source>
        <dbReference type="Proteomes" id="UP000224567"/>
    </source>
</evidence>
<evidence type="ECO:0000256" key="1">
    <source>
        <dbReference type="SAM" id="MobiDB-lite"/>
    </source>
</evidence>
<comment type="caution">
    <text evidence="3">The sequence shown here is derived from an EMBL/GenBank/DDBJ whole genome shotgun (WGS) entry which is preliminary data.</text>
</comment>
<reference evidence="4" key="2">
    <citation type="journal article" date="2017" name="J. Anim. Genet.">
        <title>Multiple reference genome sequences of hot pepper reveal the massive evolution of plant disease resistance genes by retroduplication.</title>
        <authorList>
            <person name="Kim S."/>
            <person name="Park J."/>
            <person name="Yeom S.-I."/>
            <person name="Kim Y.-M."/>
            <person name="Seo E."/>
            <person name="Kim K.-T."/>
            <person name="Kim M.-S."/>
            <person name="Lee J.M."/>
            <person name="Cheong K."/>
            <person name="Shin H.-S."/>
            <person name="Kim S.-B."/>
            <person name="Han K."/>
            <person name="Lee J."/>
            <person name="Park M."/>
            <person name="Lee H.-A."/>
            <person name="Lee H.-Y."/>
            <person name="Lee Y."/>
            <person name="Oh S."/>
            <person name="Lee J.H."/>
            <person name="Choi E."/>
            <person name="Choi E."/>
            <person name="Lee S.E."/>
            <person name="Jeon J."/>
            <person name="Kim H."/>
            <person name="Choi G."/>
            <person name="Song H."/>
            <person name="Lee J."/>
            <person name="Lee S.-C."/>
            <person name="Kwon J.-K."/>
            <person name="Lee H.-Y."/>
            <person name="Koo N."/>
            <person name="Hong Y."/>
            <person name="Kim R.W."/>
            <person name="Kang W.-H."/>
            <person name="Huh J.H."/>
            <person name="Kang B.-C."/>
            <person name="Yang T.-J."/>
            <person name="Lee Y.-H."/>
            <person name="Bennetzen J.L."/>
            <person name="Choi D."/>
        </authorList>
    </citation>
    <scope>NUCLEOTIDE SEQUENCE [LARGE SCALE GENOMIC DNA]</scope>
    <source>
        <strain evidence="4">cv. PBC81</strain>
    </source>
</reference>
<name>A0A2G2VFZ8_CAPBA</name>
<accession>A0A2G2VFZ8</accession>
<dbReference type="OrthoDB" id="1290622at2759"/>
<dbReference type="STRING" id="33114.A0A2G2VFZ8"/>
<dbReference type="Proteomes" id="UP000224567">
    <property type="component" value="Unassembled WGS sequence"/>
</dbReference>
<gene>
    <name evidence="3" type="ORF">CQW23_28214</name>
</gene>
<keyword evidence="4" id="KW-1185">Reference proteome</keyword>
<protein>
    <recommendedName>
        <fullName evidence="2">Yippee domain-containing protein</fullName>
    </recommendedName>
</protein>
<proteinExistence type="predicted"/>
<reference evidence="3 4" key="1">
    <citation type="journal article" date="2017" name="Genome Biol.">
        <title>New reference genome sequences of hot pepper reveal the massive evolution of plant disease-resistance genes by retroduplication.</title>
        <authorList>
            <person name="Kim S."/>
            <person name="Park J."/>
            <person name="Yeom S.I."/>
            <person name="Kim Y.M."/>
            <person name="Seo E."/>
            <person name="Kim K.T."/>
            <person name="Kim M.S."/>
            <person name="Lee J.M."/>
            <person name="Cheong K."/>
            <person name="Shin H.S."/>
            <person name="Kim S.B."/>
            <person name="Han K."/>
            <person name="Lee J."/>
            <person name="Park M."/>
            <person name="Lee H.A."/>
            <person name="Lee H.Y."/>
            <person name="Lee Y."/>
            <person name="Oh S."/>
            <person name="Lee J.H."/>
            <person name="Choi E."/>
            <person name="Choi E."/>
            <person name="Lee S.E."/>
            <person name="Jeon J."/>
            <person name="Kim H."/>
            <person name="Choi G."/>
            <person name="Song H."/>
            <person name="Lee J."/>
            <person name="Lee S.C."/>
            <person name="Kwon J.K."/>
            <person name="Lee H.Y."/>
            <person name="Koo N."/>
            <person name="Hong Y."/>
            <person name="Kim R.W."/>
            <person name="Kang W.H."/>
            <person name="Huh J.H."/>
            <person name="Kang B.C."/>
            <person name="Yang T.J."/>
            <person name="Lee Y.H."/>
            <person name="Bennetzen J.L."/>
            <person name="Choi D."/>
        </authorList>
    </citation>
    <scope>NUCLEOTIDE SEQUENCE [LARGE SCALE GENOMIC DNA]</scope>
    <source>
        <strain evidence="4">cv. PBC81</strain>
    </source>
</reference>
<dbReference type="EMBL" id="MLFT02000012">
    <property type="protein sequence ID" value="PHT31877.1"/>
    <property type="molecule type" value="Genomic_DNA"/>
</dbReference>
<feature type="compositionally biased region" description="Basic and acidic residues" evidence="1">
    <location>
        <begin position="131"/>
        <end position="140"/>
    </location>
</feature>
<organism evidence="3 4">
    <name type="scientific">Capsicum baccatum</name>
    <name type="common">Peruvian pepper</name>
    <dbReference type="NCBI Taxonomy" id="33114"/>
    <lineage>
        <taxon>Eukaryota</taxon>
        <taxon>Viridiplantae</taxon>
        <taxon>Streptophyta</taxon>
        <taxon>Embryophyta</taxon>
        <taxon>Tracheophyta</taxon>
        <taxon>Spermatophyta</taxon>
        <taxon>Magnoliopsida</taxon>
        <taxon>eudicotyledons</taxon>
        <taxon>Gunneridae</taxon>
        <taxon>Pentapetalae</taxon>
        <taxon>asterids</taxon>
        <taxon>lamiids</taxon>
        <taxon>Solanales</taxon>
        <taxon>Solanaceae</taxon>
        <taxon>Solanoideae</taxon>
        <taxon>Capsiceae</taxon>
        <taxon>Capsicum</taxon>
    </lineage>
</organism>
<evidence type="ECO:0000313" key="3">
    <source>
        <dbReference type="EMBL" id="PHT31877.1"/>
    </source>
</evidence>
<feature type="domain" description="Yippee" evidence="2">
    <location>
        <begin position="1"/>
        <end position="66"/>
    </location>
</feature>